<evidence type="ECO:0008006" key="6">
    <source>
        <dbReference type="Google" id="ProtNLM"/>
    </source>
</evidence>
<dbReference type="InterPro" id="IPR004210">
    <property type="entry name" value="BESS_motif"/>
</dbReference>
<dbReference type="GO" id="GO:0005634">
    <property type="term" value="C:nucleus"/>
    <property type="evidence" value="ECO:0007669"/>
    <property type="project" value="UniProtKB-SubCell"/>
</dbReference>
<keyword evidence="1" id="KW-0539">Nucleus</keyword>
<dbReference type="PROSITE" id="PS51029">
    <property type="entry name" value="MADF"/>
    <property type="match status" value="1"/>
</dbReference>
<dbReference type="SMART" id="SM00595">
    <property type="entry name" value="MADF"/>
    <property type="match status" value="1"/>
</dbReference>
<name>A0A8K0FX97_IGNLU</name>
<feature type="domain" description="MADF" evidence="2">
    <location>
        <begin position="5"/>
        <end position="93"/>
    </location>
</feature>
<comment type="caution">
    <text evidence="4">The sequence shown here is derived from an EMBL/GenBank/DDBJ whole genome shotgun (WGS) entry which is preliminary data.</text>
</comment>
<dbReference type="InterPro" id="IPR039353">
    <property type="entry name" value="TF_Adf1"/>
</dbReference>
<evidence type="ECO:0000259" key="3">
    <source>
        <dbReference type="PROSITE" id="PS51031"/>
    </source>
</evidence>
<evidence type="ECO:0000313" key="4">
    <source>
        <dbReference type="EMBL" id="KAF2883425.1"/>
    </source>
</evidence>
<evidence type="ECO:0000256" key="1">
    <source>
        <dbReference type="PROSITE-ProRule" id="PRU00371"/>
    </source>
</evidence>
<dbReference type="Pfam" id="PF02944">
    <property type="entry name" value="BESS"/>
    <property type="match status" value="1"/>
</dbReference>
<comment type="subcellular location">
    <subcellularLocation>
        <location evidence="1">Nucleus</location>
    </subcellularLocation>
</comment>
<dbReference type="Proteomes" id="UP000801492">
    <property type="component" value="Unassembled WGS sequence"/>
</dbReference>
<dbReference type="AlphaFoldDB" id="A0A8K0FX97"/>
<dbReference type="OrthoDB" id="5984255at2759"/>
<evidence type="ECO:0000259" key="2">
    <source>
        <dbReference type="PROSITE" id="PS51029"/>
    </source>
</evidence>
<dbReference type="EMBL" id="VTPC01090419">
    <property type="protein sequence ID" value="KAF2883425.1"/>
    <property type="molecule type" value="Genomic_DNA"/>
</dbReference>
<dbReference type="InterPro" id="IPR006578">
    <property type="entry name" value="MADF-dom"/>
</dbReference>
<dbReference type="PANTHER" id="PTHR12243:SF69">
    <property type="entry name" value="SI:CH73-59F11.3"/>
    <property type="match status" value="1"/>
</dbReference>
<organism evidence="4 5">
    <name type="scientific">Ignelater luminosus</name>
    <name type="common">Cucubano</name>
    <name type="synonym">Pyrophorus luminosus</name>
    <dbReference type="NCBI Taxonomy" id="2038154"/>
    <lineage>
        <taxon>Eukaryota</taxon>
        <taxon>Metazoa</taxon>
        <taxon>Ecdysozoa</taxon>
        <taxon>Arthropoda</taxon>
        <taxon>Hexapoda</taxon>
        <taxon>Insecta</taxon>
        <taxon>Pterygota</taxon>
        <taxon>Neoptera</taxon>
        <taxon>Endopterygota</taxon>
        <taxon>Coleoptera</taxon>
        <taxon>Polyphaga</taxon>
        <taxon>Elateriformia</taxon>
        <taxon>Elateroidea</taxon>
        <taxon>Elateridae</taxon>
        <taxon>Agrypninae</taxon>
        <taxon>Pyrophorini</taxon>
        <taxon>Ignelater</taxon>
    </lineage>
</organism>
<dbReference type="PROSITE" id="PS51031">
    <property type="entry name" value="BESS"/>
    <property type="match status" value="1"/>
</dbReference>
<accession>A0A8K0FX97</accession>
<dbReference type="PANTHER" id="PTHR12243">
    <property type="entry name" value="MADF DOMAIN TRANSCRIPTION FACTOR"/>
    <property type="match status" value="1"/>
</dbReference>
<feature type="domain" description="BESS" evidence="3">
    <location>
        <begin position="190"/>
        <end position="229"/>
    </location>
</feature>
<gene>
    <name evidence="4" type="ORF">ILUMI_22735</name>
</gene>
<evidence type="ECO:0000313" key="5">
    <source>
        <dbReference type="Proteomes" id="UP000801492"/>
    </source>
</evidence>
<dbReference type="Pfam" id="PF10545">
    <property type="entry name" value="MADF_DNA_bdg"/>
    <property type="match status" value="1"/>
</dbReference>
<dbReference type="GO" id="GO:0006357">
    <property type="term" value="P:regulation of transcription by RNA polymerase II"/>
    <property type="evidence" value="ECO:0007669"/>
    <property type="project" value="TreeGrafter"/>
</dbReference>
<reference evidence="4" key="1">
    <citation type="submission" date="2019-08" db="EMBL/GenBank/DDBJ databases">
        <title>The genome of the North American firefly Photinus pyralis.</title>
        <authorList>
            <consortium name="Photinus pyralis genome working group"/>
            <person name="Fallon T.R."/>
            <person name="Sander Lower S.E."/>
            <person name="Weng J.-K."/>
        </authorList>
    </citation>
    <scope>NUCLEOTIDE SEQUENCE</scope>
    <source>
        <strain evidence="4">TRF0915ILg1</strain>
        <tissue evidence="4">Whole body</tissue>
    </source>
</reference>
<keyword evidence="5" id="KW-1185">Reference proteome</keyword>
<dbReference type="GO" id="GO:0005667">
    <property type="term" value="C:transcription regulator complex"/>
    <property type="evidence" value="ECO:0007669"/>
    <property type="project" value="TreeGrafter"/>
</dbReference>
<dbReference type="GO" id="GO:0003677">
    <property type="term" value="F:DNA binding"/>
    <property type="evidence" value="ECO:0007669"/>
    <property type="project" value="InterPro"/>
</dbReference>
<proteinExistence type="predicted"/>
<sequence>MNNYQLIQHIKIRRALWDKALWDRIDGSAREVMWGDVAEQMKTSKEIVKARWKNLRDSYRKLLFKSLEQSQSEDIHPKWRYFQHLDFIKDIVLSTKSKVSDISLKNAEMVSIEPDYSVTLETSLSDTAEDPLSFHNDLDSISNVSTSNNSNHLNELKVEKGLKRKLPDGIEIEVVEKPDIHEKPNIVYSNDDDVQFLLSLHPHFKQVPMHKKLLLRMKIERLIHDEVYFPEDM</sequence>
<protein>
    <recommendedName>
        <fullName evidence="6">Transcription factor Adf-1</fullName>
    </recommendedName>
</protein>